<keyword evidence="2" id="KW-0158">Chromosome</keyword>
<dbReference type="PROSITE" id="PS50868">
    <property type="entry name" value="POST_SET"/>
    <property type="match status" value="1"/>
</dbReference>
<gene>
    <name evidence="8" type="ORF">VP91_00003080</name>
</gene>
<dbReference type="Gene3D" id="2.170.270.10">
    <property type="entry name" value="SET domain"/>
    <property type="match status" value="1"/>
</dbReference>
<evidence type="ECO:0000313" key="9">
    <source>
        <dbReference type="Proteomes" id="UP001166004"/>
    </source>
</evidence>
<comment type="caution">
    <text evidence="8">The sequence shown here is derived from an EMBL/GenBank/DDBJ whole genome shotgun (WGS) entry which is preliminary data.</text>
</comment>
<feature type="domain" description="Post-SET" evidence="7">
    <location>
        <begin position="122"/>
        <end position="138"/>
    </location>
</feature>
<proteinExistence type="predicted"/>
<dbReference type="SMART" id="SM00317">
    <property type="entry name" value="SET"/>
    <property type="match status" value="1"/>
</dbReference>
<dbReference type="Pfam" id="PF00856">
    <property type="entry name" value="SET"/>
    <property type="match status" value="1"/>
</dbReference>
<accession>A0ABX1T283</accession>
<name>A0ABX1T283_PELUQ</name>
<dbReference type="InterPro" id="IPR050777">
    <property type="entry name" value="SET2_Histone-Lys_MeTrsfase"/>
</dbReference>
<dbReference type="RefSeq" id="WP_169035679.1">
    <property type="nucleotide sequence ID" value="NZ_LANA01000001.1"/>
</dbReference>
<keyword evidence="5" id="KW-0949">S-adenosyl-L-methionine</keyword>
<feature type="domain" description="SET" evidence="6">
    <location>
        <begin position="2"/>
        <end position="114"/>
    </location>
</feature>
<dbReference type="PANTHER" id="PTHR22884">
    <property type="entry name" value="SET DOMAIN PROTEINS"/>
    <property type="match status" value="1"/>
</dbReference>
<dbReference type="InterPro" id="IPR046341">
    <property type="entry name" value="SET_dom_sf"/>
</dbReference>
<keyword evidence="9" id="KW-1185">Reference proteome</keyword>
<evidence type="ECO:0000259" key="6">
    <source>
        <dbReference type="PROSITE" id="PS50280"/>
    </source>
</evidence>
<dbReference type="Proteomes" id="UP001166004">
    <property type="component" value="Unassembled WGS sequence"/>
</dbReference>
<evidence type="ECO:0000256" key="1">
    <source>
        <dbReference type="ARBA" id="ARBA00004286"/>
    </source>
</evidence>
<dbReference type="EMBL" id="LANA01000001">
    <property type="protein sequence ID" value="NMN67169.1"/>
    <property type="molecule type" value="Genomic_DNA"/>
</dbReference>
<sequence length="159" mass="18612">MKPYRINKSNIDKKGRGLYATRDIKDGERIIDYIGKIITKKQTEDSKKFDNAKPIYLFNLNKKYDLDGDVSWNTARLINHSCSNNCDYNGIGLKLWVIAKQDIKKGEELTCDYGFGFDEDYKQFPCKCRSKNCCGYIVRAESRWRINKKFSISRQQPNK</sequence>
<dbReference type="SUPFAM" id="SSF82199">
    <property type="entry name" value="SET domain"/>
    <property type="match status" value="1"/>
</dbReference>
<evidence type="ECO:0000313" key="8">
    <source>
        <dbReference type="EMBL" id="NMN67169.1"/>
    </source>
</evidence>
<evidence type="ECO:0008006" key="10">
    <source>
        <dbReference type="Google" id="ProtNLM"/>
    </source>
</evidence>
<evidence type="ECO:0000259" key="7">
    <source>
        <dbReference type="PROSITE" id="PS50868"/>
    </source>
</evidence>
<keyword evidence="3" id="KW-0489">Methyltransferase</keyword>
<evidence type="ECO:0000256" key="3">
    <source>
        <dbReference type="ARBA" id="ARBA00022603"/>
    </source>
</evidence>
<comment type="subcellular location">
    <subcellularLocation>
        <location evidence="1">Chromosome</location>
    </subcellularLocation>
</comment>
<evidence type="ECO:0000256" key="2">
    <source>
        <dbReference type="ARBA" id="ARBA00022454"/>
    </source>
</evidence>
<dbReference type="InterPro" id="IPR003616">
    <property type="entry name" value="Post-SET_dom"/>
</dbReference>
<keyword evidence="4" id="KW-0808">Transferase</keyword>
<evidence type="ECO:0000256" key="4">
    <source>
        <dbReference type="ARBA" id="ARBA00022679"/>
    </source>
</evidence>
<dbReference type="InterPro" id="IPR001214">
    <property type="entry name" value="SET_dom"/>
</dbReference>
<protein>
    <recommendedName>
        <fullName evidence="10">SET domain-containing protein-lysine N-methyltransferase</fullName>
    </recommendedName>
</protein>
<organism evidence="8 9">
    <name type="scientific">Pelagibacter ubique</name>
    <dbReference type="NCBI Taxonomy" id="198252"/>
    <lineage>
        <taxon>Bacteria</taxon>
        <taxon>Pseudomonadati</taxon>
        <taxon>Pseudomonadota</taxon>
        <taxon>Alphaproteobacteria</taxon>
        <taxon>Candidatus Pelagibacterales</taxon>
        <taxon>Candidatus Pelagibacteraceae</taxon>
        <taxon>Candidatus Pelagibacter</taxon>
    </lineage>
</organism>
<evidence type="ECO:0000256" key="5">
    <source>
        <dbReference type="ARBA" id="ARBA00022691"/>
    </source>
</evidence>
<dbReference type="PROSITE" id="PS50280">
    <property type="entry name" value="SET"/>
    <property type="match status" value="1"/>
</dbReference>
<reference evidence="8 9" key="1">
    <citation type="submission" date="2019-07" db="EMBL/GenBank/DDBJ databases">
        <title>SAR11 Genome Evolution.</title>
        <authorList>
            <person name="Giovannoni S."/>
        </authorList>
    </citation>
    <scope>NUCLEOTIDE SEQUENCE [LARGE SCALE GENOMIC DNA]</scope>
    <source>
        <strain evidence="8 9">HTCC9565</strain>
    </source>
</reference>